<name>I1XHE6_METNJ</name>
<dbReference type="STRING" id="754476.Q7A_973"/>
<dbReference type="PATRIC" id="fig|754476.3.peg.959"/>
<reference evidence="1 2" key="2">
    <citation type="journal article" date="2013" name="Int. J. Syst. Evol. Microbiol.">
        <title>Methylophaga nitratireducenticrescens sp. nov. and Methylophaga frappieri sp. nov., isolated from the biofilm of the methanol-fed denitrification system treating the seawater at the Montreal Biodome.</title>
        <authorList>
            <person name="Villeneuve C."/>
            <person name="Martineau C."/>
            <person name="Mauffrey F."/>
            <person name="Villemur R."/>
        </authorList>
    </citation>
    <scope>NUCLEOTIDE SEQUENCE [LARGE SCALE GENOMIC DNA]</scope>
    <source>
        <strain evidence="1 2">JAM1</strain>
    </source>
</reference>
<dbReference type="HOGENOM" id="CLU_3081698_0_0_6"/>
<accession>I1XHE6</accession>
<gene>
    <name evidence="1" type="ordered locus">Q7A_973</name>
</gene>
<sequence>MVVTAFTGAKQSDLQELLAEYNQRLPFYPPYFSENTTLDGNIVTGYPASSGH</sequence>
<keyword evidence="2" id="KW-1185">Reference proteome</keyword>
<organism evidence="1 2">
    <name type="scientific">Methylophaga nitratireducenticrescens</name>
    <dbReference type="NCBI Taxonomy" id="754476"/>
    <lineage>
        <taxon>Bacteria</taxon>
        <taxon>Pseudomonadati</taxon>
        <taxon>Pseudomonadota</taxon>
        <taxon>Gammaproteobacteria</taxon>
        <taxon>Thiotrichales</taxon>
        <taxon>Piscirickettsiaceae</taxon>
        <taxon>Methylophaga</taxon>
    </lineage>
</organism>
<reference evidence="1 2" key="1">
    <citation type="journal article" date="2012" name="J. Bacteriol.">
        <title>Complete genome sequences of Methylophaga sp. strain JAM1 and Methylophaga sp. strain JAM7.</title>
        <authorList>
            <person name="Villeneuve C."/>
            <person name="Martineau C."/>
            <person name="Mauffrey F."/>
            <person name="Villemur R."/>
        </authorList>
    </citation>
    <scope>NUCLEOTIDE SEQUENCE [LARGE SCALE GENOMIC DNA]</scope>
    <source>
        <strain evidence="1 2">JAM1</strain>
    </source>
</reference>
<dbReference type="EMBL" id="CP003390">
    <property type="protein sequence ID" value="AFI83815.1"/>
    <property type="molecule type" value="Genomic_DNA"/>
</dbReference>
<dbReference type="AlphaFoldDB" id="I1XHE6"/>
<dbReference type="Proteomes" id="UP000009144">
    <property type="component" value="Chromosome"/>
</dbReference>
<evidence type="ECO:0000313" key="2">
    <source>
        <dbReference type="Proteomes" id="UP000009144"/>
    </source>
</evidence>
<proteinExistence type="predicted"/>
<evidence type="ECO:0000313" key="1">
    <source>
        <dbReference type="EMBL" id="AFI83815.1"/>
    </source>
</evidence>
<protein>
    <submittedName>
        <fullName evidence="1">Uncharacterized protein</fullName>
    </submittedName>
</protein>